<dbReference type="GO" id="GO:0005783">
    <property type="term" value="C:endoplasmic reticulum"/>
    <property type="evidence" value="ECO:0007669"/>
    <property type="project" value="TreeGrafter"/>
</dbReference>
<keyword evidence="3" id="KW-0223">Dioxygenase</keyword>
<reference evidence="7 8" key="1">
    <citation type="journal article" date="2018" name="BMC Genomics">
        <title>The genome of Naegleria lovaniensis, the basis for a comparative approach to unravel pathogenicity factors of the human pathogenic amoeba N. fowleri.</title>
        <authorList>
            <person name="Liechti N."/>
            <person name="Schurch N."/>
            <person name="Bruggmann R."/>
            <person name="Wittwer M."/>
        </authorList>
    </citation>
    <scope>NUCLEOTIDE SEQUENCE [LARGE SCALE GENOMIC DNA]</scope>
    <source>
        <strain evidence="7 8">ATCC 30569</strain>
    </source>
</reference>
<dbReference type="InterPro" id="IPR045054">
    <property type="entry name" value="P4HA-like"/>
</dbReference>
<keyword evidence="5" id="KW-0408">Iron</keyword>
<dbReference type="InterPro" id="IPR006620">
    <property type="entry name" value="Pro_4_hyd_alph"/>
</dbReference>
<dbReference type="GO" id="GO:0031418">
    <property type="term" value="F:L-ascorbic acid binding"/>
    <property type="evidence" value="ECO:0007669"/>
    <property type="project" value="InterPro"/>
</dbReference>
<accession>A0AA88GEB1</accession>
<dbReference type="Proteomes" id="UP000816034">
    <property type="component" value="Unassembled WGS sequence"/>
</dbReference>
<dbReference type="PANTHER" id="PTHR10869">
    <property type="entry name" value="PROLYL 4-HYDROXYLASE ALPHA SUBUNIT"/>
    <property type="match status" value="1"/>
</dbReference>
<gene>
    <name evidence="7" type="ORF">C9374_008972</name>
</gene>
<evidence type="ECO:0000259" key="6">
    <source>
        <dbReference type="PROSITE" id="PS51471"/>
    </source>
</evidence>
<evidence type="ECO:0000256" key="5">
    <source>
        <dbReference type="ARBA" id="ARBA00023004"/>
    </source>
</evidence>
<keyword evidence="4" id="KW-0560">Oxidoreductase</keyword>
<evidence type="ECO:0000313" key="7">
    <source>
        <dbReference type="EMBL" id="KAG2377887.1"/>
    </source>
</evidence>
<dbReference type="RefSeq" id="XP_044545149.1">
    <property type="nucleotide sequence ID" value="XM_044699107.1"/>
</dbReference>
<dbReference type="GO" id="GO:0005506">
    <property type="term" value="F:iron ion binding"/>
    <property type="evidence" value="ECO:0007669"/>
    <property type="project" value="InterPro"/>
</dbReference>
<dbReference type="InterPro" id="IPR044862">
    <property type="entry name" value="Pro_4_hyd_alph_FE2OG_OXY"/>
</dbReference>
<dbReference type="GO" id="GO:0004656">
    <property type="term" value="F:procollagen-proline 4-dioxygenase activity"/>
    <property type="evidence" value="ECO:0007669"/>
    <property type="project" value="TreeGrafter"/>
</dbReference>
<dbReference type="AlphaFoldDB" id="A0AA88GEB1"/>
<protein>
    <recommendedName>
        <fullName evidence="6">Fe2OG dioxygenase domain-containing protein</fullName>
    </recommendedName>
</protein>
<sequence length="215" mass="25069">MSISEHINSAFFQQDDNIQKAMIKTDLYRESTVTCYTLENCLTPTECQEIIRVMNVMGFDIKFSGNRLCCRNVFNDETFANLLFERVKTFLPQTHKYMGIDRHLYGLNPQFRAIKYKEMKSGHKFGRHIDFSNSDGFGRKSFYTFMIYLNDDFEGGETLFTKKGFELTLKPKTGMAIIFEQDIKELEHEGLPVTGPLETSEKYILRSDVFYSPMN</sequence>
<dbReference type="Pfam" id="PF13640">
    <property type="entry name" value="2OG-FeII_Oxy_3"/>
    <property type="match status" value="1"/>
</dbReference>
<feature type="domain" description="Fe2OG dioxygenase" evidence="6">
    <location>
        <begin position="106"/>
        <end position="213"/>
    </location>
</feature>
<evidence type="ECO:0000256" key="4">
    <source>
        <dbReference type="ARBA" id="ARBA00023002"/>
    </source>
</evidence>
<evidence type="ECO:0000313" key="8">
    <source>
        <dbReference type="Proteomes" id="UP000816034"/>
    </source>
</evidence>
<dbReference type="PANTHER" id="PTHR10869:SF246">
    <property type="entry name" value="TRANSMEMBRANE PROLYL 4-HYDROXYLASE"/>
    <property type="match status" value="1"/>
</dbReference>
<dbReference type="GeneID" id="68101426"/>
<evidence type="ECO:0000256" key="1">
    <source>
        <dbReference type="ARBA" id="ARBA00001961"/>
    </source>
</evidence>
<dbReference type="InterPro" id="IPR005123">
    <property type="entry name" value="Oxoglu/Fe-dep_dioxygenase_dom"/>
</dbReference>
<dbReference type="EMBL" id="PYSW02000036">
    <property type="protein sequence ID" value="KAG2377887.1"/>
    <property type="molecule type" value="Genomic_DNA"/>
</dbReference>
<proteinExistence type="predicted"/>
<evidence type="ECO:0000256" key="3">
    <source>
        <dbReference type="ARBA" id="ARBA00022964"/>
    </source>
</evidence>
<dbReference type="PROSITE" id="PS51471">
    <property type="entry name" value="FE2OG_OXY"/>
    <property type="match status" value="1"/>
</dbReference>
<comment type="caution">
    <text evidence="7">The sequence shown here is derived from an EMBL/GenBank/DDBJ whole genome shotgun (WGS) entry which is preliminary data.</text>
</comment>
<organism evidence="7 8">
    <name type="scientific">Naegleria lovaniensis</name>
    <name type="common">Amoeba</name>
    <dbReference type="NCBI Taxonomy" id="51637"/>
    <lineage>
        <taxon>Eukaryota</taxon>
        <taxon>Discoba</taxon>
        <taxon>Heterolobosea</taxon>
        <taxon>Tetramitia</taxon>
        <taxon>Eutetramitia</taxon>
        <taxon>Vahlkampfiidae</taxon>
        <taxon>Naegleria</taxon>
    </lineage>
</organism>
<keyword evidence="2" id="KW-0479">Metal-binding</keyword>
<dbReference type="Gene3D" id="2.60.120.620">
    <property type="entry name" value="q2cbj1_9rhob like domain"/>
    <property type="match status" value="1"/>
</dbReference>
<dbReference type="SMART" id="SM00702">
    <property type="entry name" value="P4Hc"/>
    <property type="match status" value="1"/>
</dbReference>
<comment type="cofactor">
    <cofactor evidence="1">
        <name>L-ascorbate</name>
        <dbReference type="ChEBI" id="CHEBI:38290"/>
    </cofactor>
</comment>
<keyword evidence="8" id="KW-1185">Reference proteome</keyword>
<evidence type="ECO:0000256" key="2">
    <source>
        <dbReference type="ARBA" id="ARBA00022723"/>
    </source>
</evidence>
<name>A0AA88GEB1_NAELO</name>